<feature type="compositionally biased region" description="Pro residues" evidence="7">
    <location>
        <begin position="392"/>
        <end position="403"/>
    </location>
</feature>
<evidence type="ECO:0000256" key="4">
    <source>
        <dbReference type="ARBA" id="ARBA00022483"/>
    </source>
</evidence>
<dbReference type="GO" id="GO:0000149">
    <property type="term" value="F:SNARE binding"/>
    <property type="evidence" value="ECO:0007669"/>
    <property type="project" value="TreeGrafter"/>
</dbReference>
<feature type="domain" description="C2" evidence="8">
    <location>
        <begin position="1110"/>
        <end position="1236"/>
    </location>
</feature>
<keyword evidence="12" id="KW-1185">Reference proteome</keyword>
<dbReference type="PROSITE" id="PS51258">
    <property type="entry name" value="MHD1"/>
    <property type="match status" value="1"/>
</dbReference>
<dbReference type="GO" id="GO:0055038">
    <property type="term" value="C:recycling endosome membrane"/>
    <property type="evidence" value="ECO:0007669"/>
    <property type="project" value="TreeGrafter"/>
</dbReference>
<dbReference type="GO" id="GO:0006887">
    <property type="term" value="P:exocytosis"/>
    <property type="evidence" value="ECO:0007669"/>
    <property type="project" value="UniProtKB-KW"/>
</dbReference>
<name>A0AA40I7W5_CNENI</name>
<comment type="subcellular location">
    <subcellularLocation>
        <location evidence="1">Cytoplasm</location>
    </subcellularLocation>
    <subcellularLocation>
        <location evidence="2">Late endosome</location>
    </subcellularLocation>
</comment>
<accession>A0AA40I7W5</accession>
<dbReference type="GO" id="GO:0032588">
    <property type="term" value="C:trans-Golgi network membrane"/>
    <property type="evidence" value="ECO:0007669"/>
    <property type="project" value="TreeGrafter"/>
</dbReference>
<dbReference type="GO" id="GO:0031902">
    <property type="term" value="C:late endosome membrane"/>
    <property type="evidence" value="ECO:0007669"/>
    <property type="project" value="TreeGrafter"/>
</dbReference>
<dbReference type="GO" id="GO:0001956">
    <property type="term" value="P:positive regulation of neurotransmitter secretion"/>
    <property type="evidence" value="ECO:0007669"/>
    <property type="project" value="TreeGrafter"/>
</dbReference>
<dbReference type="SMART" id="SM00239">
    <property type="entry name" value="C2"/>
    <property type="match status" value="2"/>
</dbReference>
<dbReference type="InterPro" id="IPR014770">
    <property type="entry name" value="Munc13_1"/>
</dbReference>
<organism evidence="11 12">
    <name type="scientific">Cnephaeus nilssonii</name>
    <name type="common">Northern bat</name>
    <name type="synonym">Eptesicus nilssonii</name>
    <dbReference type="NCBI Taxonomy" id="3371016"/>
    <lineage>
        <taxon>Eukaryota</taxon>
        <taxon>Metazoa</taxon>
        <taxon>Chordata</taxon>
        <taxon>Craniata</taxon>
        <taxon>Vertebrata</taxon>
        <taxon>Euteleostomi</taxon>
        <taxon>Mammalia</taxon>
        <taxon>Eutheria</taxon>
        <taxon>Laurasiatheria</taxon>
        <taxon>Chiroptera</taxon>
        <taxon>Yangochiroptera</taxon>
        <taxon>Vespertilionidae</taxon>
        <taxon>Cnephaeus</taxon>
    </lineage>
</organism>
<dbReference type="InterPro" id="IPR052095">
    <property type="entry name" value="UNC-13_domain"/>
</dbReference>
<dbReference type="Gene3D" id="1.10.357.50">
    <property type="match status" value="1"/>
</dbReference>
<keyword evidence="6" id="KW-0967">Endosome</keyword>
<comment type="similarity">
    <text evidence="3">Belongs to the unc-13 family.</text>
</comment>
<evidence type="ECO:0000256" key="1">
    <source>
        <dbReference type="ARBA" id="ARBA00004496"/>
    </source>
</evidence>
<evidence type="ECO:0000256" key="6">
    <source>
        <dbReference type="ARBA" id="ARBA00022753"/>
    </source>
</evidence>
<evidence type="ECO:0000313" key="11">
    <source>
        <dbReference type="EMBL" id="KAK1344665.1"/>
    </source>
</evidence>
<evidence type="ECO:0000259" key="10">
    <source>
        <dbReference type="PROSITE" id="PS51259"/>
    </source>
</evidence>
<evidence type="ECO:0000256" key="2">
    <source>
        <dbReference type="ARBA" id="ARBA00004603"/>
    </source>
</evidence>
<dbReference type="Proteomes" id="UP001177744">
    <property type="component" value="Unassembled WGS sequence"/>
</dbReference>
<dbReference type="GO" id="GO:0005886">
    <property type="term" value="C:plasma membrane"/>
    <property type="evidence" value="ECO:0007669"/>
    <property type="project" value="TreeGrafter"/>
</dbReference>
<dbReference type="GO" id="GO:1905413">
    <property type="term" value="P:regulation of dense core granule exocytosis"/>
    <property type="evidence" value="ECO:0007669"/>
    <property type="project" value="TreeGrafter"/>
</dbReference>
<dbReference type="PANTHER" id="PTHR45999:SF1">
    <property type="entry name" value="BAI1-ASSOCIATED PROTEIN 3"/>
    <property type="match status" value="1"/>
</dbReference>
<evidence type="ECO:0000313" key="12">
    <source>
        <dbReference type="Proteomes" id="UP001177744"/>
    </source>
</evidence>
<feature type="domain" description="MHD1" evidence="9">
    <location>
        <begin position="738"/>
        <end position="884"/>
    </location>
</feature>
<feature type="region of interest" description="Disordered" evidence="7">
    <location>
        <begin position="360"/>
        <end position="417"/>
    </location>
</feature>
<dbReference type="InterPro" id="IPR000008">
    <property type="entry name" value="C2_dom"/>
</dbReference>
<comment type="caution">
    <text evidence="11">The sequence shown here is derived from an EMBL/GenBank/DDBJ whole genome shotgun (WGS) entry which is preliminary data.</text>
</comment>
<dbReference type="EMBL" id="JAULJE010000003">
    <property type="protein sequence ID" value="KAK1344665.1"/>
    <property type="molecule type" value="Genomic_DNA"/>
</dbReference>
<dbReference type="GO" id="GO:0098793">
    <property type="term" value="C:presynapse"/>
    <property type="evidence" value="ECO:0007669"/>
    <property type="project" value="GOC"/>
</dbReference>
<feature type="region of interest" description="Disordered" evidence="7">
    <location>
        <begin position="32"/>
        <end position="58"/>
    </location>
</feature>
<evidence type="ECO:0000259" key="8">
    <source>
        <dbReference type="PROSITE" id="PS50004"/>
    </source>
</evidence>
<reference evidence="11" key="1">
    <citation type="submission" date="2023-06" db="EMBL/GenBank/DDBJ databases">
        <title>Reference genome for the Northern bat (Eptesicus nilssonii), a most northern bat species.</title>
        <authorList>
            <person name="Laine V.N."/>
            <person name="Pulliainen A.T."/>
            <person name="Lilley T.M."/>
        </authorList>
    </citation>
    <scope>NUCLEOTIDE SEQUENCE</scope>
    <source>
        <strain evidence="11">BLF_Eptnil</strain>
        <tissue evidence="11">Kidney</tissue>
    </source>
</reference>
<dbReference type="CDD" id="cd08676">
    <property type="entry name" value="C2A_Munc13-like"/>
    <property type="match status" value="1"/>
</dbReference>
<dbReference type="SUPFAM" id="SSF49562">
    <property type="entry name" value="C2 domain (Calcium/lipid-binding domain, CaLB)"/>
    <property type="match status" value="2"/>
</dbReference>
<keyword evidence="5" id="KW-0963">Cytoplasm</keyword>
<keyword evidence="4" id="KW-0268">Exocytosis</keyword>
<evidence type="ECO:0000256" key="5">
    <source>
        <dbReference type="ARBA" id="ARBA00022490"/>
    </source>
</evidence>
<dbReference type="PROSITE" id="PS50004">
    <property type="entry name" value="C2"/>
    <property type="match status" value="2"/>
</dbReference>
<gene>
    <name evidence="11" type="ORF">QTO34_013363</name>
</gene>
<evidence type="ECO:0000259" key="9">
    <source>
        <dbReference type="PROSITE" id="PS51258"/>
    </source>
</evidence>
<dbReference type="Pfam" id="PF00168">
    <property type="entry name" value="C2"/>
    <property type="match status" value="3"/>
</dbReference>
<dbReference type="PROSITE" id="PS51259">
    <property type="entry name" value="MHD2"/>
    <property type="match status" value="1"/>
</dbReference>
<proteinExistence type="inferred from homology"/>
<evidence type="ECO:0000256" key="3">
    <source>
        <dbReference type="ARBA" id="ARBA00005823"/>
    </source>
</evidence>
<feature type="domain" description="MHD2" evidence="10">
    <location>
        <begin position="988"/>
        <end position="1096"/>
    </location>
</feature>
<dbReference type="InterPro" id="IPR014772">
    <property type="entry name" value="Munc13_dom-2"/>
</dbReference>
<dbReference type="PANTHER" id="PTHR45999">
    <property type="entry name" value="UNC-13-4A, ISOFORM B"/>
    <property type="match status" value="1"/>
</dbReference>
<dbReference type="InterPro" id="IPR035892">
    <property type="entry name" value="C2_domain_sf"/>
</dbReference>
<evidence type="ECO:0000256" key="7">
    <source>
        <dbReference type="SAM" id="MobiDB-lite"/>
    </source>
</evidence>
<dbReference type="Gene3D" id="2.60.40.150">
    <property type="entry name" value="C2 domain"/>
    <property type="match status" value="2"/>
</dbReference>
<feature type="domain" description="C2" evidence="8">
    <location>
        <begin position="152"/>
        <end position="311"/>
    </location>
</feature>
<evidence type="ECO:0008006" key="13">
    <source>
        <dbReference type="Google" id="ProtNLM"/>
    </source>
</evidence>
<protein>
    <recommendedName>
        <fullName evidence="13">BAI1-associated protein 3</fullName>
    </recommendedName>
</protein>
<dbReference type="GO" id="GO:0099503">
    <property type="term" value="C:secretory vesicle"/>
    <property type="evidence" value="ECO:0007669"/>
    <property type="project" value="TreeGrafter"/>
</dbReference>
<feature type="compositionally biased region" description="Low complexity" evidence="7">
    <location>
        <begin position="404"/>
        <end position="417"/>
    </location>
</feature>
<dbReference type="CDD" id="cd04009">
    <property type="entry name" value="C2B_Munc13-like"/>
    <property type="match status" value="1"/>
</dbReference>
<sequence>MENVASQQAPTMSTLLEIKSSVLRQVQVCPSFRRRTEEEPGSASADPQEPATGAWKPGDGVEFFTQMRLILKKGEGRRSLPCPEVLLRSNSPAPTEPVDPNRGLRALTQEEVEMLYEEALYTVLYRAGTMGPDQVDDQEALLSYLQQVFGTSPEEHAEAIERVKKAKAPTYALKVSVMRAKNLLAKDPNGFSDPYCMLGILSASGTPREPGPHKEQRFSFRKGAKRGSPLPAKCIQVTEVKSSTLNPVWKEHFLFEIEDVSTDQLHLDIWDHDDDVSLVEACRKLNEVIGLKGMSRYFKQIVKSARANGKAGPTEDHTDDFLGCLNIPIWRDTGMSQRGRSGFLSYLLLLSRLLQFEHRAEEVEAPSGPRGSWARPGEGKRRGPQAGGDGSLPPPPTPVPPPAQLQQLAGRAQRAGGHCALPARRSKQPVCSATGGAALAGQQPPPSDLHLDYGYLLGLLEDMQAHWEEAASLPQEQVDLAVRPENVLGGRAVRLLGLGPAEESLADSFSAFSEFALRLLRQLRDYFPATNSTAIRRLELLLKCLDKLQLFQPSFEVCPFETELNTDITAALKRGNREWFDRLLNAKSPREQVPLKEGMALGRGGEGVWQVGAGQKVSVNSVNPASLQPGLQRLAGLVELVDAIYEDLQSCYSIYASLFHRWRPGLFLPPLHPAPHVLPLGPGAGVSRCLRCVFCSIIKIDFFTLTFRQLERLVAEEVWVLTEDLSSKMTLEVASRLFELYLSLADIQRFWSSILGRDSRSLALVGIHVPFLPAVKLWLQVLRDQAKWRLQGAVDVDTVSEHLARGYWDPSRAPQNPGCLSPFQLEPMENSKHSSSVATASLCFSHIQELWTCLAWPDPVQAQGLGTQLSQDLCEAALFYTQLLRKKVDTQPRASGEAVSEPLCVVLNNVELLRRAVGQALRGLAWPEGASGLTGGLPRSLLNCTQALDEDLQREACTVTAHLTSKMVGDIRKYVQHISLSPDSIQNDEAVAPLMKYLDEKLALLNALLVKENLNRVLEALWELLLQAILQALGTNLDVSADFYSRFHFTLEALVTFFHADGQGLPLENLRDGSYKRLEEELRLHKCSTRECIEQYYLDKLKQRSLEHNRCGRLSVRCYYEAAEQRLVVEVLHAADLLPLDANGLSDPFVIVELGPPHLFPLVHSQRTQVKSRTLHPVYDELFYFSVPADACRRRGACVLFTVMDHDWLSTNDFAGEAALGLGSIGGIVRPQVGGSTRSGQPITLHLRRPRAQVRSALRMLEGRTNREAQEFVKRLRELEKFMEADP</sequence>